<feature type="non-terminal residue" evidence="2">
    <location>
        <position position="95"/>
    </location>
</feature>
<evidence type="ECO:0000259" key="1">
    <source>
        <dbReference type="PROSITE" id="PS51387"/>
    </source>
</evidence>
<name>X0VJM9_9ZZZZ</name>
<sequence length="95" mass="9924">MDEKPDKVAADLAKVVRGDVFADILHRAAYSTDASIYRIVPACVVAPRDIGDVVAVVKYAAANCVPVVARGAGSGLAGEALCSGIVLDMTRYMNE</sequence>
<organism evidence="2">
    <name type="scientific">marine sediment metagenome</name>
    <dbReference type="NCBI Taxonomy" id="412755"/>
    <lineage>
        <taxon>unclassified sequences</taxon>
        <taxon>metagenomes</taxon>
        <taxon>ecological metagenomes</taxon>
    </lineage>
</organism>
<dbReference type="InterPro" id="IPR016166">
    <property type="entry name" value="FAD-bd_PCMH"/>
</dbReference>
<reference evidence="2" key="1">
    <citation type="journal article" date="2014" name="Front. Microbiol.">
        <title>High frequency of phylogenetically diverse reductive dehalogenase-homologous genes in deep subseafloor sedimentary metagenomes.</title>
        <authorList>
            <person name="Kawai M."/>
            <person name="Futagami T."/>
            <person name="Toyoda A."/>
            <person name="Takaki Y."/>
            <person name="Nishi S."/>
            <person name="Hori S."/>
            <person name="Arai W."/>
            <person name="Tsubouchi T."/>
            <person name="Morono Y."/>
            <person name="Uchiyama I."/>
            <person name="Ito T."/>
            <person name="Fujiyama A."/>
            <person name="Inagaki F."/>
            <person name="Takami H."/>
        </authorList>
    </citation>
    <scope>NUCLEOTIDE SEQUENCE</scope>
    <source>
        <strain evidence="2">Expedition CK06-06</strain>
    </source>
</reference>
<dbReference type="Pfam" id="PF01565">
    <property type="entry name" value="FAD_binding_4"/>
    <property type="match status" value="1"/>
</dbReference>
<dbReference type="InterPro" id="IPR006094">
    <property type="entry name" value="Oxid_FAD_bind_N"/>
</dbReference>
<dbReference type="InterPro" id="IPR051914">
    <property type="entry name" value="FAD-linked_OxidoTrans_Type4"/>
</dbReference>
<evidence type="ECO:0000313" key="2">
    <source>
        <dbReference type="EMBL" id="GAG12713.1"/>
    </source>
</evidence>
<dbReference type="EMBL" id="BARS01023568">
    <property type="protein sequence ID" value="GAG12713.1"/>
    <property type="molecule type" value="Genomic_DNA"/>
</dbReference>
<dbReference type="Gene3D" id="3.30.465.10">
    <property type="match status" value="1"/>
</dbReference>
<comment type="caution">
    <text evidence="2">The sequence shown here is derived from an EMBL/GenBank/DDBJ whole genome shotgun (WGS) entry which is preliminary data.</text>
</comment>
<proteinExistence type="predicted"/>
<accession>X0VJM9</accession>
<dbReference type="SUPFAM" id="SSF56176">
    <property type="entry name" value="FAD-binding/transporter-associated domain-like"/>
    <property type="match status" value="1"/>
</dbReference>
<dbReference type="GO" id="GO:0071949">
    <property type="term" value="F:FAD binding"/>
    <property type="evidence" value="ECO:0007669"/>
    <property type="project" value="InterPro"/>
</dbReference>
<dbReference type="InterPro" id="IPR016169">
    <property type="entry name" value="FAD-bd_PCMH_sub2"/>
</dbReference>
<gene>
    <name evidence="2" type="ORF">S01H1_37513</name>
</gene>
<dbReference type="InterPro" id="IPR036318">
    <property type="entry name" value="FAD-bd_PCMH-like_sf"/>
</dbReference>
<dbReference type="PROSITE" id="PS51387">
    <property type="entry name" value="FAD_PCMH"/>
    <property type="match status" value="1"/>
</dbReference>
<dbReference type="PANTHER" id="PTHR42934">
    <property type="entry name" value="GLYCOLATE OXIDASE SUBUNIT GLCD"/>
    <property type="match status" value="1"/>
</dbReference>
<dbReference type="PANTHER" id="PTHR42934:SF2">
    <property type="entry name" value="GLYCOLATE OXIDASE SUBUNIT GLCD"/>
    <property type="match status" value="1"/>
</dbReference>
<feature type="domain" description="FAD-binding PCMH-type" evidence="1">
    <location>
        <begin position="37"/>
        <end position="95"/>
    </location>
</feature>
<protein>
    <recommendedName>
        <fullName evidence="1">FAD-binding PCMH-type domain-containing protein</fullName>
    </recommendedName>
</protein>
<dbReference type="AlphaFoldDB" id="X0VJM9"/>